<keyword evidence="3 6" id="KW-0812">Transmembrane</keyword>
<name>A0A0S2DE85_LYSEN</name>
<evidence type="ECO:0000256" key="6">
    <source>
        <dbReference type="RuleBase" id="RU364113"/>
    </source>
</evidence>
<dbReference type="NCBIfam" id="TIGR01933">
    <property type="entry name" value="hflK"/>
    <property type="match status" value="1"/>
</dbReference>
<organism evidence="8 9">
    <name type="scientific">Lysobacter enzymogenes</name>
    <dbReference type="NCBI Taxonomy" id="69"/>
    <lineage>
        <taxon>Bacteria</taxon>
        <taxon>Pseudomonadati</taxon>
        <taxon>Pseudomonadota</taxon>
        <taxon>Gammaproteobacteria</taxon>
        <taxon>Lysobacterales</taxon>
        <taxon>Lysobacteraceae</taxon>
        <taxon>Lysobacter</taxon>
    </lineage>
</organism>
<evidence type="ECO:0000256" key="5">
    <source>
        <dbReference type="ARBA" id="ARBA00023136"/>
    </source>
</evidence>
<dbReference type="InterPro" id="IPR050710">
    <property type="entry name" value="Band7/mec-2_domain"/>
</dbReference>
<evidence type="ECO:0000256" key="4">
    <source>
        <dbReference type="ARBA" id="ARBA00022989"/>
    </source>
</evidence>
<sequence length="373" mass="40939">MAWNTPGSDNSGDNRPSRQRKPQGRGLDALIDSARGLFGGGGAGGILRWVGVLVALWLAFNCFVLVTEQERGVVLRFGTFSRVLQPGPHFKLPWPVESVQKVNATQSKAYSENVPVLTRDGNMVNVEINVQYRIESPRQYLFGSRAPEEVLKQAAQSAVREQIGRSDLDTVLGARSVLTTQVRQRLQSSLKDYETGLTVTELNLPNARPPDEVKDAFDEAQRANADKSTAINEAQAYAKKIVPEARGDAQRIRTTAEGYKTSIVARAQGDAARFSLLVEQYKGAPEVTRKRLWLDAVQEVLSNNRKIVGGDSRQILQIPLTDRGGVQVTPGPVSVPLAQPELLPSVTATDSSRSSIPYSGRPERPKTRDEVMR</sequence>
<accession>A0A0S2DE85</accession>
<evidence type="ECO:0000256" key="1">
    <source>
        <dbReference type="ARBA" id="ARBA00004167"/>
    </source>
</evidence>
<comment type="function">
    <text evidence="6">HflC and HflK could encode or regulate a protease.</text>
</comment>
<evidence type="ECO:0000256" key="2">
    <source>
        <dbReference type="ARBA" id="ARBA00006971"/>
    </source>
</evidence>
<feature type="region of interest" description="Disordered" evidence="7">
    <location>
        <begin position="335"/>
        <end position="373"/>
    </location>
</feature>
<dbReference type="PANTHER" id="PTHR43327:SF2">
    <property type="entry name" value="MODULATOR OF FTSH PROTEASE HFLK"/>
    <property type="match status" value="1"/>
</dbReference>
<gene>
    <name evidence="8" type="primary">hflK</name>
    <name evidence="8" type="ORF">GLE_1512</name>
</gene>
<dbReference type="EMBL" id="CP013140">
    <property type="protein sequence ID" value="ALN56869.1"/>
    <property type="molecule type" value="Genomic_DNA"/>
</dbReference>
<evidence type="ECO:0000313" key="9">
    <source>
        <dbReference type="Proteomes" id="UP000061569"/>
    </source>
</evidence>
<dbReference type="GO" id="GO:0016020">
    <property type="term" value="C:membrane"/>
    <property type="evidence" value="ECO:0007669"/>
    <property type="project" value="UniProtKB-SubCell"/>
</dbReference>
<dbReference type="KEGG" id="lez:GLE_1512"/>
<evidence type="ECO:0000256" key="7">
    <source>
        <dbReference type="SAM" id="MobiDB-lite"/>
    </source>
</evidence>
<dbReference type="InterPro" id="IPR036013">
    <property type="entry name" value="Band_7/SPFH_dom_sf"/>
</dbReference>
<dbReference type="Proteomes" id="UP000061569">
    <property type="component" value="Chromosome"/>
</dbReference>
<dbReference type="CDD" id="cd03404">
    <property type="entry name" value="SPFH_HflK"/>
    <property type="match status" value="1"/>
</dbReference>
<dbReference type="InterPro" id="IPR001107">
    <property type="entry name" value="Band_7"/>
</dbReference>
<dbReference type="PRINTS" id="PR00721">
    <property type="entry name" value="STOMATIN"/>
</dbReference>
<comment type="similarity">
    <text evidence="2 6">Belongs to the band 7/mec-2 family. HflK subfamily.</text>
</comment>
<dbReference type="SMART" id="SM00244">
    <property type="entry name" value="PHB"/>
    <property type="match status" value="1"/>
</dbReference>
<proteinExistence type="inferred from homology"/>
<dbReference type="PATRIC" id="fig|69.6.peg.1493"/>
<evidence type="ECO:0000313" key="8">
    <source>
        <dbReference type="EMBL" id="ALN56869.1"/>
    </source>
</evidence>
<feature type="region of interest" description="Disordered" evidence="7">
    <location>
        <begin position="1"/>
        <end position="24"/>
    </location>
</feature>
<comment type="subcellular location">
    <subcellularLocation>
        <location evidence="1">Membrane</location>
        <topology evidence="1">Single-pass membrane protein</topology>
    </subcellularLocation>
</comment>
<dbReference type="Gene3D" id="3.30.479.30">
    <property type="entry name" value="Band 7 domain"/>
    <property type="match status" value="1"/>
</dbReference>
<dbReference type="OrthoDB" id="9779595at2"/>
<keyword evidence="5 6" id="KW-0472">Membrane</keyword>
<keyword evidence="4 6" id="KW-1133">Transmembrane helix</keyword>
<dbReference type="Pfam" id="PF01145">
    <property type="entry name" value="Band_7"/>
    <property type="match status" value="1"/>
</dbReference>
<dbReference type="InterPro" id="IPR010201">
    <property type="entry name" value="HflK"/>
</dbReference>
<feature type="compositionally biased region" description="Basic and acidic residues" evidence="7">
    <location>
        <begin position="361"/>
        <end position="373"/>
    </location>
</feature>
<dbReference type="InterPro" id="IPR001972">
    <property type="entry name" value="Stomatin_HflK_fam"/>
</dbReference>
<feature type="transmembrane region" description="Helical" evidence="6">
    <location>
        <begin position="46"/>
        <end position="66"/>
    </location>
</feature>
<evidence type="ECO:0000256" key="3">
    <source>
        <dbReference type="ARBA" id="ARBA00022692"/>
    </source>
</evidence>
<dbReference type="AlphaFoldDB" id="A0A0S2DE85"/>
<feature type="compositionally biased region" description="Polar residues" evidence="7">
    <location>
        <begin position="1"/>
        <end position="14"/>
    </location>
</feature>
<comment type="subunit">
    <text evidence="6">HflC and HflK may interact to form a multimeric complex.</text>
</comment>
<dbReference type="STRING" id="69.GLE_1512"/>
<reference evidence="8 9" key="1">
    <citation type="submission" date="2015-11" db="EMBL/GenBank/DDBJ databases">
        <title>Genome sequences of Lysobacter enzymogenes strain C3 and Lysobacter antibioticus ATCC 29479.</title>
        <authorList>
            <person name="Kobayashi D.Y."/>
        </authorList>
    </citation>
    <scope>NUCLEOTIDE SEQUENCE [LARGE SCALE GENOMIC DNA]</scope>
    <source>
        <strain evidence="8 9">C3</strain>
    </source>
</reference>
<dbReference type="SUPFAM" id="SSF117892">
    <property type="entry name" value="Band 7/SPFH domain"/>
    <property type="match status" value="1"/>
</dbReference>
<feature type="compositionally biased region" description="Polar residues" evidence="7">
    <location>
        <begin position="346"/>
        <end position="357"/>
    </location>
</feature>
<dbReference type="PANTHER" id="PTHR43327">
    <property type="entry name" value="STOMATIN-LIKE PROTEIN 2, MITOCHONDRIAL"/>
    <property type="match status" value="1"/>
</dbReference>
<protein>
    <recommendedName>
        <fullName evidence="6">Protein HflK</fullName>
    </recommendedName>
</protein>